<evidence type="ECO:0000256" key="3">
    <source>
        <dbReference type="ARBA" id="ARBA00022801"/>
    </source>
</evidence>
<dbReference type="PANTHER" id="PTHR11070:SF2">
    <property type="entry name" value="ATP-DEPENDENT DNA HELICASE SRS2"/>
    <property type="match status" value="1"/>
</dbReference>
<dbReference type="Proteomes" id="UP000297225">
    <property type="component" value="Unassembled WGS sequence"/>
</dbReference>
<reference evidence="12 13" key="1">
    <citation type="submission" date="2019-03" db="EMBL/GenBank/DDBJ databases">
        <title>Porphyromonas levii Isolated from the Uterus of Dairy Cows.</title>
        <authorList>
            <person name="Francis A.M."/>
        </authorList>
    </citation>
    <scope>NUCLEOTIDE SEQUENCE [LARGE SCALE GENOMIC DNA]</scope>
    <source>
        <strain evidence="12 13">AF5678</strain>
    </source>
</reference>
<dbReference type="Pfam" id="PF13361">
    <property type="entry name" value="UvrD_C"/>
    <property type="match status" value="1"/>
</dbReference>
<dbReference type="GO" id="GO:0005829">
    <property type="term" value="C:cytosol"/>
    <property type="evidence" value="ECO:0007669"/>
    <property type="project" value="TreeGrafter"/>
</dbReference>
<evidence type="ECO:0000256" key="10">
    <source>
        <dbReference type="ARBA" id="ARBA00034923"/>
    </source>
</evidence>
<comment type="catalytic activity">
    <reaction evidence="11">
        <text>ATP + H2O = ADP + phosphate + H(+)</text>
        <dbReference type="Rhea" id="RHEA:13065"/>
        <dbReference type="ChEBI" id="CHEBI:15377"/>
        <dbReference type="ChEBI" id="CHEBI:15378"/>
        <dbReference type="ChEBI" id="CHEBI:30616"/>
        <dbReference type="ChEBI" id="CHEBI:43474"/>
        <dbReference type="ChEBI" id="CHEBI:456216"/>
        <dbReference type="EC" id="5.6.2.4"/>
    </reaction>
</comment>
<dbReference type="EC" id="5.6.2.4" evidence="9"/>
<dbReference type="GO" id="GO:0016887">
    <property type="term" value="F:ATP hydrolysis activity"/>
    <property type="evidence" value="ECO:0007669"/>
    <property type="project" value="RHEA"/>
</dbReference>
<dbReference type="InterPro" id="IPR014016">
    <property type="entry name" value="UvrD-like_ATP-bd"/>
</dbReference>
<evidence type="ECO:0000256" key="1">
    <source>
        <dbReference type="ARBA" id="ARBA00009922"/>
    </source>
</evidence>
<gene>
    <name evidence="12" type="ORF">E4P47_02375</name>
</gene>
<dbReference type="Gene3D" id="1.10.486.10">
    <property type="entry name" value="PCRA, domain 4"/>
    <property type="match status" value="1"/>
</dbReference>
<comment type="catalytic activity">
    <reaction evidence="8">
        <text>Couples ATP hydrolysis with the unwinding of duplex DNA by translocating in the 3'-5' direction.</text>
        <dbReference type="EC" id="5.6.2.4"/>
    </reaction>
</comment>
<dbReference type="InterPro" id="IPR027417">
    <property type="entry name" value="P-loop_NTPase"/>
</dbReference>
<sequence length="764" mass="86665">MKDREELLSGLNDEQLAAVLHSGSDSLILAGAGAGKTRVLTTKIAYLLTQGVAPFQILALTFTNKAAREMKARIGSLVRAPLARYITVGTFHSVFSRFIRSYADRLGYTNTYTIYDTTDSRSLVKIIIKELELDEKLYKPATIQSHISSAKNDGYTPGELAEDMLRRRQNLQKSLPHLPQIYKEYELRCRRANAMDFDDLLLNMMRLLQQFEDVRKVFHERFKYLLVDEYQDTNRVQHRIVQLLKASDAELTVVGDDAQSIYSFRGAVIDNILQFSQTFPGAKLFKLTKNYRSTENIVNLANGLISKNEKRIPKTVEAVAGEGEKILLFESFNAPMEAQQVAAQINKLISDGVDPEEIAILYRTNAQSRLLEQNLKMFGVPNRIYGGLSFFDRKEVKDVLAYLRLVINPQDDEAFRRVYNTPARGIGATTFEALSDIANREQLPFITLVEHPEKLSPSIKSAGIGKLQVFGELIKVLTELTEELQPVPYLQKVIDLSGLKTLYNDGTVEGQSRIDNIAELVSALDDFINRRKEETGEEPTLEEFVREMTLYTDQDTEEDDTPKVTLMTMHASKGLEFAHIFCVGIEEGLIPNMRSMSQAEIEEERRLFYVAITRAKKNCTICYARERMINGQLNMSSPSRFLRDLDPRYVKDNTGILSGRVQEKIREKVQAMHRDLPSPTRRVTRVRRDRQVGSDGVSKGRDEKLAAEVPQVDFKEGDHVYHNNFGRGEVLGFSDSVSGTKASIRFGDGQVRQLILKFAKLRKE</sequence>
<dbReference type="RefSeq" id="WP_134849550.1">
    <property type="nucleotide sequence ID" value="NZ_CP197400.1"/>
</dbReference>
<evidence type="ECO:0000256" key="8">
    <source>
        <dbReference type="ARBA" id="ARBA00034617"/>
    </source>
</evidence>
<evidence type="ECO:0000313" key="13">
    <source>
        <dbReference type="Proteomes" id="UP000297225"/>
    </source>
</evidence>
<dbReference type="PANTHER" id="PTHR11070">
    <property type="entry name" value="UVRD / RECB / PCRA DNA HELICASE FAMILY MEMBER"/>
    <property type="match status" value="1"/>
</dbReference>
<keyword evidence="4" id="KW-0347">Helicase</keyword>
<dbReference type="CDD" id="cd17932">
    <property type="entry name" value="DEXQc_UvrD"/>
    <property type="match status" value="1"/>
</dbReference>
<dbReference type="Pfam" id="PF00580">
    <property type="entry name" value="UvrD-helicase"/>
    <property type="match status" value="1"/>
</dbReference>
<organism evidence="12 13">
    <name type="scientific">Porphyromonas levii</name>
    <dbReference type="NCBI Taxonomy" id="28114"/>
    <lineage>
        <taxon>Bacteria</taxon>
        <taxon>Pseudomonadati</taxon>
        <taxon>Bacteroidota</taxon>
        <taxon>Bacteroidia</taxon>
        <taxon>Bacteroidales</taxon>
        <taxon>Porphyromonadaceae</taxon>
        <taxon>Porphyromonas</taxon>
    </lineage>
</organism>
<dbReference type="SUPFAM" id="SSF52540">
    <property type="entry name" value="P-loop containing nucleoside triphosphate hydrolases"/>
    <property type="match status" value="1"/>
</dbReference>
<dbReference type="STRING" id="1122973.GCA_000379925_01609"/>
<dbReference type="InterPro" id="IPR014017">
    <property type="entry name" value="DNA_helicase_UvrD-like_C"/>
</dbReference>
<dbReference type="Gene3D" id="1.10.10.160">
    <property type="match status" value="1"/>
</dbReference>
<dbReference type="GO" id="GO:0003677">
    <property type="term" value="F:DNA binding"/>
    <property type="evidence" value="ECO:0007669"/>
    <property type="project" value="UniProtKB-KW"/>
</dbReference>
<keyword evidence="13" id="KW-1185">Reference proteome</keyword>
<dbReference type="GO" id="GO:0000725">
    <property type="term" value="P:recombinational repair"/>
    <property type="evidence" value="ECO:0007669"/>
    <property type="project" value="TreeGrafter"/>
</dbReference>
<dbReference type="EMBL" id="SPNC01000020">
    <property type="protein sequence ID" value="TFH96439.1"/>
    <property type="molecule type" value="Genomic_DNA"/>
</dbReference>
<evidence type="ECO:0000256" key="6">
    <source>
        <dbReference type="ARBA" id="ARBA00023125"/>
    </source>
</evidence>
<name>A0A4Y8WQM1_9PORP</name>
<dbReference type="AlphaFoldDB" id="A0A4Y8WQM1"/>
<evidence type="ECO:0000256" key="11">
    <source>
        <dbReference type="ARBA" id="ARBA00048988"/>
    </source>
</evidence>
<proteinExistence type="inferred from homology"/>
<evidence type="ECO:0000256" key="2">
    <source>
        <dbReference type="ARBA" id="ARBA00022741"/>
    </source>
</evidence>
<keyword evidence="7" id="KW-0413">Isomerase</keyword>
<evidence type="ECO:0000256" key="9">
    <source>
        <dbReference type="ARBA" id="ARBA00034808"/>
    </source>
</evidence>
<evidence type="ECO:0000256" key="4">
    <source>
        <dbReference type="ARBA" id="ARBA00022806"/>
    </source>
</evidence>
<dbReference type="GO" id="GO:0005524">
    <property type="term" value="F:ATP binding"/>
    <property type="evidence" value="ECO:0007669"/>
    <property type="project" value="UniProtKB-UniRule"/>
</dbReference>
<evidence type="ECO:0000256" key="5">
    <source>
        <dbReference type="ARBA" id="ARBA00022840"/>
    </source>
</evidence>
<keyword evidence="5" id="KW-0067">ATP-binding</keyword>
<dbReference type="InterPro" id="IPR013986">
    <property type="entry name" value="DExx_box_DNA_helicase_dom_sf"/>
</dbReference>
<keyword evidence="2" id="KW-0547">Nucleotide-binding</keyword>
<evidence type="ECO:0000256" key="7">
    <source>
        <dbReference type="ARBA" id="ARBA00023235"/>
    </source>
</evidence>
<accession>A0A4Y8WQM1</accession>
<dbReference type="GO" id="GO:0033202">
    <property type="term" value="C:DNA helicase complex"/>
    <property type="evidence" value="ECO:0007669"/>
    <property type="project" value="TreeGrafter"/>
</dbReference>
<keyword evidence="6" id="KW-0238">DNA-binding</keyword>
<protein>
    <recommendedName>
        <fullName evidence="9">DNA 3'-5' helicase</fullName>
        <ecNumber evidence="9">5.6.2.4</ecNumber>
    </recommendedName>
    <alternativeName>
        <fullName evidence="10">DNA 3'-5' helicase II</fullName>
    </alternativeName>
</protein>
<dbReference type="CDD" id="cd18807">
    <property type="entry name" value="SF1_C_UvrD"/>
    <property type="match status" value="1"/>
</dbReference>
<dbReference type="PROSITE" id="PS51217">
    <property type="entry name" value="UVRD_HELICASE_CTER"/>
    <property type="match status" value="1"/>
</dbReference>
<dbReference type="PROSITE" id="PS51198">
    <property type="entry name" value="UVRD_HELICASE_ATP_BIND"/>
    <property type="match status" value="1"/>
</dbReference>
<dbReference type="GO" id="GO:0043138">
    <property type="term" value="F:3'-5' DNA helicase activity"/>
    <property type="evidence" value="ECO:0007669"/>
    <property type="project" value="UniProtKB-EC"/>
</dbReference>
<evidence type="ECO:0000313" key="12">
    <source>
        <dbReference type="EMBL" id="TFH96439.1"/>
    </source>
</evidence>
<dbReference type="Gene3D" id="3.40.50.300">
    <property type="entry name" value="P-loop containing nucleotide triphosphate hydrolases"/>
    <property type="match status" value="2"/>
</dbReference>
<keyword evidence="3" id="KW-0378">Hydrolase</keyword>
<dbReference type="InterPro" id="IPR000212">
    <property type="entry name" value="DNA_helicase_UvrD/REP"/>
</dbReference>
<comment type="similarity">
    <text evidence="1">Belongs to the helicase family. UvrD subfamily.</text>
</comment>
<dbReference type="OrthoDB" id="9810135at2"/>
<comment type="caution">
    <text evidence="12">The sequence shown here is derived from an EMBL/GenBank/DDBJ whole genome shotgun (WGS) entry which is preliminary data.</text>
</comment>